<reference evidence="2 3" key="1">
    <citation type="journal article" date="2018" name="Evol. Lett.">
        <title>Horizontal gene cluster transfer increased hallucinogenic mushroom diversity.</title>
        <authorList>
            <person name="Reynolds H.T."/>
            <person name="Vijayakumar V."/>
            <person name="Gluck-Thaler E."/>
            <person name="Korotkin H.B."/>
            <person name="Matheny P.B."/>
            <person name="Slot J.C."/>
        </authorList>
    </citation>
    <scope>NUCLEOTIDE SEQUENCE [LARGE SCALE GENOMIC DNA]</scope>
    <source>
        <strain evidence="2 3">2631</strain>
    </source>
</reference>
<dbReference type="Proteomes" id="UP000283269">
    <property type="component" value="Unassembled WGS sequence"/>
</dbReference>
<feature type="compositionally biased region" description="Polar residues" evidence="1">
    <location>
        <begin position="62"/>
        <end position="91"/>
    </location>
</feature>
<dbReference type="AlphaFoldDB" id="A0A409XBB9"/>
<sequence>MELLTSQLEIVLKTLETMIQSKPDIAQIDLSQTRQVLRRLDDCLKPRVAPERNQVPHAKLNPATSTKSYAEATAPTTKGSKPQQRPTPQKTNTDKQIPHGRGNFSRLIVDFGEGEVKRRLPSSIRNRLNALKAPYSDSLRFQFSGAEFSRHGKLILTVTPPSAVASVLREHQSSIISCLRNALEIPDDNPVLMYPDRPWHRVVIHKIPLNPKGRKDGGYAGNGWDDYLETIHREWTEYNPVAKFVPTFARERLLVPKSAPFEVLKARESISLCVAFEDVKHARRLIQEGAFFLGTHCRASPYRPRAPRPRD</sequence>
<protein>
    <submittedName>
        <fullName evidence="2">Uncharacterized protein</fullName>
    </submittedName>
</protein>
<accession>A0A409XBB9</accession>
<gene>
    <name evidence="2" type="ORF">CVT25_014396</name>
</gene>
<evidence type="ECO:0000313" key="2">
    <source>
        <dbReference type="EMBL" id="PPQ88098.1"/>
    </source>
</evidence>
<dbReference type="EMBL" id="NHYD01002154">
    <property type="protein sequence ID" value="PPQ88098.1"/>
    <property type="molecule type" value="Genomic_DNA"/>
</dbReference>
<evidence type="ECO:0000313" key="3">
    <source>
        <dbReference type="Proteomes" id="UP000283269"/>
    </source>
</evidence>
<dbReference type="OrthoDB" id="3016333at2759"/>
<evidence type="ECO:0000256" key="1">
    <source>
        <dbReference type="SAM" id="MobiDB-lite"/>
    </source>
</evidence>
<keyword evidence="3" id="KW-1185">Reference proteome</keyword>
<comment type="caution">
    <text evidence="2">The sequence shown here is derived from an EMBL/GenBank/DDBJ whole genome shotgun (WGS) entry which is preliminary data.</text>
</comment>
<name>A0A409XBB9_PSICY</name>
<feature type="region of interest" description="Disordered" evidence="1">
    <location>
        <begin position="47"/>
        <end position="102"/>
    </location>
</feature>
<organism evidence="2 3">
    <name type="scientific">Psilocybe cyanescens</name>
    <dbReference type="NCBI Taxonomy" id="93625"/>
    <lineage>
        <taxon>Eukaryota</taxon>
        <taxon>Fungi</taxon>
        <taxon>Dikarya</taxon>
        <taxon>Basidiomycota</taxon>
        <taxon>Agaricomycotina</taxon>
        <taxon>Agaricomycetes</taxon>
        <taxon>Agaricomycetidae</taxon>
        <taxon>Agaricales</taxon>
        <taxon>Agaricineae</taxon>
        <taxon>Strophariaceae</taxon>
        <taxon>Psilocybe</taxon>
    </lineage>
</organism>
<proteinExistence type="predicted"/>
<dbReference type="InParanoid" id="A0A409XBB9"/>